<reference evidence="5 6" key="1">
    <citation type="journal article" date="2018" name="Vet. Microbiol.">
        <title>Characterisation of Staphylococcus felis isolated from cats using whole genome sequencing.</title>
        <authorList>
            <person name="Worthing K."/>
            <person name="Pang S."/>
            <person name="Trott D.J."/>
            <person name="Abraham S."/>
            <person name="Coombs G.W."/>
            <person name="Jordan D."/>
            <person name="McIntyre L."/>
            <person name="Davies M.R."/>
            <person name="Norris J."/>
        </authorList>
    </citation>
    <scope>NUCLEOTIDE SEQUENCE [LARGE SCALE GENOMIC DNA]</scope>
    <source>
        <strain evidence="4 5">F25</strain>
        <strain evidence="3 6">F9</strain>
    </source>
</reference>
<feature type="domain" description="RelA/SpoT" evidence="2">
    <location>
        <begin position="77"/>
        <end position="202"/>
    </location>
</feature>
<gene>
    <name evidence="4" type="ORF">DOS76_05445</name>
    <name evidence="3" type="ORF">DOS83_03660</name>
</gene>
<comment type="caution">
    <text evidence="3">The sequence shown here is derived from an EMBL/GenBank/DDBJ whole genome shotgun (WGS) entry which is preliminary data.</text>
</comment>
<dbReference type="GO" id="GO:0015970">
    <property type="term" value="P:guanosine tetraphosphate biosynthetic process"/>
    <property type="evidence" value="ECO:0007669"/>
    <property type="project" value="UniProtKB-UniPathway"/>
</dbReference>
<dbReference type="InterPro" id="IPR052366">
    <property type="entry name" value="GTP_Pyrophosphokinase"/>
</dbReference>
<evidence type="ECO:0000313" key="5">
    <source>
        <dbReference type="Proteomes" id="UP000256337"/>
    </source>
</evidence>
<dbReference type="GO" id="GO:0016301">
    <property type="term" value="F:kinase activity"/>
    <property type="evidence" value="ECO:0007669"/>
    <property type="project" value="UniProtKB-KW"/>
</dbReference>
<comment type="pathway">
    <text evidence="1">Purine metabolism; ppGpp biosynthesis; ppGpp from GTP: step 1/2.</text>
</comment>
<protein>
    <submittedName>
        <fullName evidence="3">GTP pyrophosphokinase family protein</fullName>
    </submittedName>
</protein>
<sequence>MLFENWLSLNDYILRHNDEVGKKHRFLSFDDYHKYAQFLELTHIYKAAARELSTKLIILDEDFQIKNEHNPIHNIQRRIKKISSLVEKLERKGLPVSAEAAQKHIMDIAGIRVVCKYIEDIYTMESLLLKQDDIKLLKRKDYILKPKRNGYKSLHIVVSISIFLTDQNTAIEVPVEVQLRTIGMDMWASLEHRLHYKNTKGCTKLYRDILKECADDIARIERKMQRVHLNIQQHDSTNYHSNEDELK</sequence>
<name>A0A3E0IH01_9STAP</name>
<evidence type="ECO:0000313" key="6">
    <source>
        <dbReference type="Proteomes" id="UP000256562"/>
    </source>
</evidence>
<evidence type="ECO:0000259" key="2">
    <source>
        <dbReference type="SMART" id="SM00954"/>
    </source>
</evidence>
<dbReference type="UniPathway" id="UPA00908">
    <property type="reaction ID" value="UER00884"/>
</dbReference>
<dbReference type="RefSeq" id="WP_115856469.1">
    <property type="nucleotide sequence ID" value="NZ_CAJUZR010000009.1"/>
</dbReference>
<dbReference type="Gene3D" id="3.30.460.10">
    <property type="entry name" value="Beta Polymerase, domain 2"/>
    <property type="match status" value="1"/>
</dbReference>
<dbReference type="InterPro" id="IPR043519">
    <property type="entry name" value="NT_sf"/>
</dbReference>
<dbReference type="SUPFAM" id="SSF81301">
    <property type="entry name" value="Nucleotidyltransferase"/>
    <property type="match status" value="1"/>
</dbReference>
<dbReference type="CDD" id="cd05399">
    <property type="entry name" value="NT_Rel-Spo_like"/>
    <property type="match status" value="1"/>
</dbReference>
<dbReference type="Proteomes" id="UP000256337">
    <property type="component" value="Unassembled WGS sequence"/>
</dbReference>
<keyword evidence="3" id="KW-0808">Transferase</keyword>
<dbReference type="SMART" id="SM00954">
    <property type="entry name" value="RelA_SpoT"/>
    <property type="match status" value="1"/>
</dbReference>
<dbReference type="EMBL" id="QKXQ01000157">
    <property type="protein sequence ID" value="REH98296.1"/>
    <property type="molecule type" value="Genomic_DNA"/>
</dbReference>
<dbReference type="PANTHER" id="PTHR47837">
    <property type="entry name" value="GTP PYROPHOSPHOKINASE YJBM"/>
    <property type="match status" value="1"/>
</dbReference>
<organism evidence="3 6">
    <name type="scientific">Staphylococcus felis</name>
    <dbReference type="NCBI Taxonomy" id="46127"/>
    <lineage>
        <taxon>Bacteria</taxon>
        <taxon>Bacillati</taxon>
        <taxon>Bacillota</taxon>
        <taxon>Bacilli</taxon>
        <taxon>Bacillales</taxon>
        <taxon>Staphylococcaceae</taxon>
        <taxon>Staphylococcus</taxon>
    </lineage>
</organism>
<evidence type="ECO:0000256" key="1">
    <source>
        <dbReference type="ARBA" id="ARBA00004976"/>
    </source>
</evidence>
<dbReference type="Pfam" id="PF04607">
    <property type="entry name" value="RelA_SpoT"/>
    <property type="match status" value="1"/>
</dbReference>
<dbReference type="InterPro" id="IPR007685">
    <property type="entry name" value="RelA_SpoT"/>
</dbReference>
<proteinExistence type="predicted"/>
<dbReference type="PANTHER" id="PTHR47837:SF2">
    <property type="entry name" value="GTP PYROPHOSPHOKINASE YWAC"/>
    <property type="match status" value="1"/>
</dbReference>
<dbReference type="Gene3D" id="1.10.287.860">
    <property type="entry name" value="Nucleotidyltransferase"/>
    <property type="match status" value="1"/>
</dbReference>
<dbReference type="OrthoDB" id="9789634at2"/>
<evidence type="ECO:0000313" key="3">
    <source>
        <dbReference type="EMBL" id="REH98296.1"/>
    </source>
</evidence>
<dbReference type="Proteomes" id="UP000256562">
    <property type="component" value="Unassembled WGS sequence"/>
</dbReference>
<evidence type="ECO:0000313" key="4">
    <source>
        <dbReference type="EMBL" id="REI22426.1"/>
    </source>
</evidence>
<dbReference type="EMBL" id="QKYD01000085">
    <property type="protein sequence ID" value="REI22426.1"/>
    <property type="molecule type" value="Genomic_DNA"/>
</dbReference>
<accession>A0A3E0IH01</accession>
<dbReference type="AlphaFoldDB" id="A0A3E0IH01"/>
<keyword evidence="3" id="KW-0418">Kinase</keyword>